<accession>A0A9W4WM34</accession>
<keyword evidence="1" id="KW-0812">Transmembrane</keyword>
<evidence type="ECO:0000313" key="3">
    <source>
        <dbReference type="Proteomes" id="UP001153678"/>
    </source>
</evidence>
<feature type="transmembrane region" description="Helical" evidence="1">
    <location>
        <begin position="21"/>
        <end position="44"/>
    </location>
</feature>
<dbReference type="Proteomes" id="UP001153678">
    <property type="component" value="Unassembled WGS sequence"/>
</dbReference>
<keyword evidence="1" id="KW-1133">Transmembrane helix</keyword>
<evidence type="ECO:0000313" key="2">
    <source>
        <dbReference type="EMBL" id="CAI2164079.1"/>
    </source>
</evidence>
<name>A0A9W4WM34_9GLOM</name>
<keyword evidence="1" id="KW-0472">Membrane</keyword>
<organism evidence="2 3">
    <name type="scientific">Funneliformis geosporum</name>
    <dbReference type="NCBI Taxonomy" id="1117311"/>
    <lineage>
        <taxon>Eukaryota</taxon>
        <taxon>Fungi</taxon>
        <taxon>Fungi incertae sedis</taxon>
        <taxon>Mucoromycota</taxon>
        <taxon>Glomeromycotina</taxon>
        <taxon>Glomeromycetes</taxon>
        <taxon>Glomerales</taxon>
        <taxon>Glomeraceae</taxon>
        <taxon>Funneliformis</taxon>
    </lineage>
</organism>
<dbReference type="AlphaFoldDB" id="A0A9W4WM34"/>
<dbReference type="Pfam" id="PF06522">
    <property type="entry name" value="B12D"/>
    <property type="match status" value="1"/>
</dbReference>
<dbReference type="PANTHER" id="PTHR14256:SF1">
    <property type="entry name" value="GEO09626P1"/>
    <property type="match status" value="1"/>
</dbReference>
<comment type="caution">
    <text evidence="2">The sequence shown here is derived from an EMBL/GenBank/DDBJ whole genome shotgun (WGS) entry which is preliminary data.</text>
</comment>
<keyword evidence="3" id="KW-1185">Reference proteome</keyword>
<dbReference type="OrthoDB" id="5511684at2759"/>
<protein>
    <submittedName>
        <fullName evidence="2">17378_t:CDS:1</fullName>
    </submittedName>
</protein>
<evidence type="ECO:0000256" key="1">
    <source>
        <dbReference type="SAM" id="Phobius"/>
    </source>
</evidence>
<dbReference type="EMBL" id="CAMKVN010000130">
    <property type="protein sequence ID" value="CAI2164079.1"/>
    <property type="molecule type" value="Genomic_DNA"/>
</dbReference>
<gene>
    <name evidence="2" type="ORF">FWILDA_LOCUS1385</name>
</gene>
<sequence>MFQMYQFEKPIKGSLIKSKQNPTLIPIILAAAGGVTAGLTYAGYTLAKSPEVVISRFGPQQPWNNIKQHENPKLITINKQFFESRKGIETPSKTF</sequence>
<reference evidence="2" key="1">
    <citation type="submission" date="2022-08" db="EMBL/GenBank/DDBJ databases">
        <authorList>
            <person name="Kallberg Y."/>
            <person name="Tangrot J."/>
            <person name="Rosling A."/>
        </authorList>
    </citation>
    <scope>NUCLEOTIDE SEQUENCE</scope>
    <source>
        <strain evidence="2">Wild A</strain>
    </source>
</reference>
<dbReference type="InterPro" id="IPR010530">
    <property type="entry name" value="B12D"/>
</dbReference>
<dbReference type="PANTHER" id="PTHR14256">
    <property type="entry name" value="NADH-UBIQUINONE OXIDOREDUCTASE MLRQ SUBUNIT"/>
    <property type="match status" value="1"/>
</dbReference>
<proteinExistence type="predicted"/>